<reference evidence="2 3" key="1">
    <citation type="submission" date="2020-01" db="EMBL/GenBank/DDBJ databases">
        <title>Insect and environment-associated Actinomycetes.</title>
        <authorList>
            <person name="Currrie C."/>
            <person name="Chevrette M."/>
            <person name="Carlson C."/>
            <person name="Stubbendieck R."/>
            <person name="Wendt-Pienkowski E."/>
        </authorList>
    </citation>
    <scope>NUCLEOTIDE SEQUENCE [LARGE SCALE GENOMIC DNA]</scope>
    <source>
        <strain evidence="2 3">SID10258</strain>
    </source>
</reference>
<feature type="domain" description="Knr4/Smi1-like" evidence="1">
    <location>
        <begin position="126"/>
        <end position="246"/>
    </location>
</feature>
<dbReference type="InterPro" id="IPR018958">
    <property type="entry name" value="Knr4/Smi1-like_dom"/>
</dbReference>
<dbReference type="InterPro" id="IPR037883">
    <property type="entry name" value="Knr4/Smi1-like_sf"/>
</dbReference>
<dbReference type="RefSeq" id="WP_163060351.1">
    <property type="nucleotide sequence ID" value="NZ_JAAGLI010000736.1"/>
</dbReference>
<gene>
    <name evidence="2" type="ORF">G3I70_27600</name>
</gene>
<dbReference type="Pfam" id="PF09346">
    <property type="entry name" value="SMI1_KNR4"/>
    <property type="match status" value="1"/>
</dbReference>
<evidence type="ECO:0000313" key="3">
    <source>
        <dbReference type="Proteomes" id="UP000475532"/>
    </source>
</evidence>
<dbReference type="Proteomes" id="UP000475532">
    <property type="component" value="Unassembled WGS sequence"/>
</dbReference>
<dbReference type="SMART" id="SM00860">
    <property type="entry name" value="SMI1_KNR4"/>
    <property type="match status" value="1"/>
</dbReference>
<name>A0A6L9QLA3_9ACTN</name>
<evidence type="ECO:0000259" key="1">
    <source>
        <dbReference type="SMART" id="SM00860"/>
    </source>
</evidence>
<comment type="caution">
    <text evidence="2">The sequence shown here is derived from an EMBL/GenBank/DDBJ whole genome shotgun (WGS) entry which is preliminary data.</text>
</comment>
<proteinExistence type="predicted"/>
<sequence>MIQYGKVGWCDDPTFSLSMVRQPEIGDSSGDHKHYVQVNFEFQYSLDDELKGMQSRAEWWFPESGDSLQAWLASVGRSARSRNAALGLQSACALSEVTMSQEGPRIKTLLALLYRVPRASGEVIEGAATEGLAELRHVLGGELPPQLTEWLQVCNGTTSGPGGIFGTGTDREHINIEFHIGLYPEWRGLNWMPIGGDGCGNYYMMATSGRESTPRPVFFVDVMDNWSKPSYFVASDLFHFLEFLFEKELGVEGWPFVRRYVEGKDPNISSLEMLPWR</sequence>
<evidence type="ECO:0000313" key="2">
    <source>
        <dbReference type="EMBL" id="NEA26231.1"/>
    </source>
</evidence>
<organism evidence="2 3">
    <name type="scientific">Actinomadura bangladeshensis</name>
    <dbReference type="NCBI Taxonomy" id="453573"/>
    <lineage>
        <taxon>Bacteria</taxon>
        <taxon>Bacillati</taxon>
        <taxon>Actinomycetota</taxon>
        <taxon>Actinomycetes</taxon>
        <taxon>Streptosporangiales</taxon>
        <taxon>Thermomonosporaceae</taxon>
        <taxon>Actinomadura</taxon>
    </lineage>
</organism>
<protein>
    <submittedName>
        <fullName evidence="2">SMI1/KNR4 family protein</fullName>
    </submittedName>
</protein>
<dbReference type="Gene3D" id="3.40.1580.10">
    <property type="entry name" value="SMI1/KNR4-like"/>
    <property type="match status" value="1"/>
</dbReference>
<dbReference type="EMBL" id="JAAGLI010000736">
    <property type="protein sequence ID" value="NEA26231.1"/>
    <property type="molecule type" value="Genomic_DNA"/>
</dbReference>
<dbReference type="AlphaFoldDB" id="A0A6L9QLA3"/>
<dbReference type="SUPFAM" id="SSF160631">
    <property type="entry name" value="SMI1/KNR4-like"/>
    <property type="match status" value="1"/>
</dbReference>
<accession>A0A6L9QLA3</accession>